<organism evidence="9 10">
    <name type="scientific">Lichtheimia corymbifera JMRC:FSU:9682</name>
    <dbReference type="NCBI Taxonomy" id="1263082"/>
    <lineage>
        <taxon>Eukaryota</taxon>
        <taxon>Fungi</taxon>
        <taxon>Fungi incertae sedis</taxon>
        <taxon>Mucoromycota</taxon>
        <taxon>Mucoromycotina</taxon>
        <taxon>Mucoromycetes</taxon>
        <taxon>Mucorales</taxon>
        <taxon>Lichtheimiaceae</taxon>
        <taxon>Lichtheimia</taxon>
    </lineage>
</organism>
<dbReference type="InterPro" id="IPR002938">
    <property type="entry name" value="FAD-bd"/>
</dbReference>
<evidence type="ECO:0000256" key="1">
    <source>
        <dbReference type="ARBA" id="ARBA00001974"/>
    </source>
</evidence>
<keyword evidence="3" id="KW-0285">Flavoprotein</keyword>
<comment type="cofactor">
    <cofactor evidence="1">
        <name>FAD</name>
        <dbReference type="ChEBI" id="CHEBI:57692"/>
    </cofactor>
</comment>
<dbReference type="SUPFAM" id="SSF51905">
    <property type="entry name" value="FAD/NAD(P)-binding domain"/>
    <property type="match status" value="1"/>
</dbReference>
<feature type="domain" description="FAD-binding" evidence="7">
    <location>
        <begin position="5"/>
        <end position="349"/>
    </location>
</feature>
<dbReference type="OrthoDB" id="1716816at2759"/>
<dbReference type="InterPro" id="IPR012941">
    <property type="entry name" value="Phe_hydrox_C_dim_dom"/>
</dbReference>
<dbReference type="AlphaFoldDB" id="A0A068SG13"/>
<evidence type="ECO:0000313" key="9">
    <source>
        <dbReference type="EMBL" id="CDH60930.1"/>
    </source>
</evidence>
<protein>
    <submittedName>
        <fullName evidence="9">Uncharacterized protein</fullName>
    </submittedName>
</protein>
<evidence type="ECO:0000256" key="3">
    <source>
        <dbReference type="ARBA" id="ARBA00022630"/>
    </source>
</evidence>
<dbReference type="Gene3D" id="3.40.30.20">
    <property type="match status" value="1"/>
</dbReference>
<dbReference type="InterPro" id="IPR038220">
    <property type="entry name" value="PHOX_C_sf"/>
</dbReference>
<keyword evidence="5" id="KW-0560">Oxidoreductase</keyword>
<keyword evidence="4" id="KW-0274">FAD</keyword>
<name>A0A068SG13_9FUNG</name>
<comment type="similarity">
    <text evidence="2">Belongs to the PheA/TfdB FAD monooxygenase family.</text>
</comment>
<evidence type="ECO:0000313" key="10">
    <source>
        <dbReference type="Proteomes" id="UP000027586"/>
    </source>
</evidence>
<feature type="region of interest" description="Disordered" evidence="6">
    <location>
        <begin position="672"/>
        <end position="692"/>
    </location>
</feature>
<keyword evidence="10" id="KW-1185">Reference proteome</keyword>
<evidence type="ECO:0000256" key="4">
    <source>
        <dbReference type="ARBA" id="ARBA00022827"/>
    </source>
</evidence>
<dbReference type="Pfam" id="PF01494">
    <property type="entry name" value="FAD_binding_3"/>
    <property type="match status" value="1"/>
</dbReference>
<dbReference type="STRING" id="1263082.A0A068SG13"/>
<dbReference type="GO" id="GO:0071949">
    <property type="term" value="F:FAD binding"/>
    <property type="evidence" value="ECO:0007669"/>
    <property type="project" value="InterPro"/>
</dbReference>
<dbReference type="GO" id="GO:0016709">
    <property type="term" value="F:oxidoreductase activity, acting on paired donors, with incorporation or reduction of molecular oxygen, NAD(P)H as one donor, and incorporation of one atom of oxygen"/>
    <property type="evidence" value="ECO:0007669"/>
    <property type="project" value="UniProtKB-ARBA"/>
</dbReference>
<dbReference type="PANTHER" id="PTHR43004">
    <property type="entry name" value="TRK SYSTEM POTASSIUM UPTAKE PROTEIN"/>
    <property type="match status" value="1"/>
</dbReference>
<feature type="compositionally biased region" description="Basic and acidic residues" evidence="6">
    <location>
        <begin position="633"/>
        <end position="645"/>
    </location>
</feature>
<evidence type="ECO:0000256" key="2">
    <source>
        <dbReference type="ARBA" id="ARBA00007801"/>
    </source>
</evidence>
<feature type="compositionally biased region" description="Low complexity" evidence="6">
    <location>
        <begin position="609"/>
        <end position="632"/>
    </location>
</feature>
<dbReference type="InterPro" id="IPR050641">
    <property type="entry name" value="RIFMO-like"/>
</dbReference>
<dbReference type="EMBL" id="CBTN010000116">
    <property type="protein sequence ID" value="CDH60930.1"/>
    <property type="molecule type" value="Genomic_DNA"/>
</dbReference>
<evidence type="ECO:0000259" key="8">
    <source>
        <dbReference type="Pfam" id="PF07976"/>
    </source>
</evidence>
<evidence type="ECO:0000256" key="5">
    <source>
        <dbReference type="ARBA" id="ARBA00023002"/>
    </source>
</evidence>
<proteinExistence type="inferred from homology"/>
<accession>A0A068SG13</accession>
<gene>
    <name evidence="9" type="ORF">LCOR_11707.1</name>
</gene>
<feature type="region of interest" description="Disordered" evidence="6">
    <location>
        <begin position="464"/>
        <end position="502"/>
    </location>
</feature>
<dbReference type="PANTHER" id="PTHR43004:SF19">
    <property type="entry name" value="BINDING MONOOXYGENASE, PUTATIVE (JCVI)-RELATED"/>
    <property type="match status" value="1"/>
</dbReference>
<dbReference type="InterPro" id="IPR036188">
    <property type="entry name" value="FAD/NAD-bd_sf"/>
</dbReference>
<dbReference type="InterPro" id="IPR036249">
    <property type="entry name" value="Thioredoxin-like_sf"/>
</dbReference>
<dbReference type="Proteomes" id="UP000027586">
    <property type="component" value="Unassembled WGS sequence"/>
</dbReference>
<dbReference type="Gene3D" id="3.30.9.10">
    <property type="entry name" value="D-Amino Acid Oxidase, subunit A, domain 2"/>
    <property type="match status" value="1"/>
</dbReference>
<evidence type="ECO:0000259" key="7">
    <source>
        <dbReference type="Pfam" id="PF01494"/>
    </source>
</evidence>
<dbReference type="Gene3D" id="3.50.50.60">
    <property type="entry name" value="FAD/NAD(P)-binding domain"/>
    <property type="match status" value="1"/>
</dbReference>
<sequence>MSHQSDVLIVGAGPTGLYAALLLSHMGCSIRIIDKKGALDPYDNPNYIWSPRSLQLLQAFDLTNMLAERGQRHWRLETYTNKGYGSNAITTDRRNHNVWENEATEFSWSLSCECDRVCRAMIDTLEQRGVEIQYNHELVDLENHPTFANASIRTPTSSYDWKSQIVLGADGGNSLVRQKLGIAYERPRKSSTVFYTVEATVNTNFPSARSMSSVTKDENTLFIVGHRNNKMYISFEHRPKWSRLTIDDDVPLILAQKHIKSVLDPYQIEFTQVHAYRRWSASERVCEEYAIDRKYFLAGGSAQTVSPEGLLGSDLGLEQVHNLCWKIALVLKHRGSPQLLDTYADECQSKWADTISASNALIHLFTCKTPTSGTGLNSTPDRELGYQLHRNKHSLVGETPYHANLVNVDTTSTISFNSHNSNDTIQAAAVVTMRAQCKIHPGSPGTLAQNSKLKPYTLFSLLVSPSSKTPSPPSSTKNTSTDDRPPRSRTSKRRWRSRSNSVSGPSRFFAPFLGSIAKRQYDIPFTTTTNNSVQPSSLADRWRMIKTTHYRLVDRMSSGSFSFTLLVFAGSIAERENLALLQRFRRHLEEPHSFYKRYEKLHYPFNYTVTQQQQQQQQQQQRSSSSSTTSTTKQRDSHGWRDTIRSSRSSTTTSSSSAASFFRFSASLFPSPPTSPVSSSAGRSSFDQPRPSIDTYTYRRARSTCSTTAPATSSIINNNNDKGALFSFLYITTSTRTEVTKFLNDTKPSIVHATFPFGLDTVYLDHDRDCHTAYRAATLPATSNYRPTIVVVRPDGYISARVELQNDTDFEKLDQYFDSFLRPPIDMTSAAAMAADFYDL</sequence>
<evidence type="ECO:0000256" key="6">
    <source>
        <dbReference type="SAM" id="MobiDB-lite"/>
    </source>
</evidence>
<comment type="caution">
    <text evidence="9">The sequence shown here is derived from an EMBL/GenBank/DDBJ whole genome shotgun (WGS) entry which is preliminary data.</text>
</comment>
<feature type="domain" description="Phenol hydroxylase-like C-terminal dimerisation" evidence="8">
    <location>
        <begin position="713"/>
        <end position="823"/>
    </location>
</feature>
<dbReference type="VEuPathDB" id="FungiDB:LCOR_11707.1"/>
<dbReference type="SUPFAM" id="SSF52833">
    <property type="entry name" value="Thioredoxin-like"/>
    <property type="match status" value="1"/>
</dbReference>
<dbReference type="Pfam" id="PF07976">
    <property type="entry name" value="Phe_hydrox_dim"/>
    <property type="match status" value="1"/>
</dbReference>
<feature type="region of interest" description="Disordered" evidence="6">
    <location>
        <begin position="609"/>
        <end position="654"/>
    </location>
</feature>
<feature type="compositionally biased region" description="Basic residues" evidence="6">
    <location>
        <begin position="487"/>
        <end position="497"/>
    </location>
</feature>
<dbReference type="PRINTS" id="PR00420">
    <property type="entry name" value="RNGMNOXGNASE"/>
</dbReference>
<reference evidence="9" key="1">
    <citation type="submission" date="2013-08" db="EMBL/GenBank/DDBJ databases">
        <title>Gene expansion shapes genome architecture in the human pathogen Lichtheimia corymbifera: an evolutionary genomics analysis in the ancient terrestrial Mucorales (Mucoromycotina).</title>
        <authorList>
            <person name="Schwartze V.U."/>
            <person name="Winter S."/>
            <person name="Shelest E."/>
            <person name="Marcet-Houben M."/>
            <person name="Horn F."/>
            <person name="Wehner S."/>
            <person name="Hoffmann K."/>
            <person name="Riege K."/>
            <person name="Sammeth M."/>
            <person name="Nowrousian M."/>
            <person name="Valiante V."/>
            <person name="Linde J."/>
            <person name="Jacobsen I.D."/>
            <person name="Marz M."/>
            <person name="Brakhage A.A."/>
            <person name="Gabaldon T."/>
            <person name="Bocker S."/>
            <person name="Voigt K."/>
        </authorList>
    </citation>
    <scope>NUCLEOTIDE SEQUENCE [LARGE SCALE GENOMIC DNA]</scope>
    <source>
        <strain evidence="9">FSU 9682</strain>
    </source>
</reference>
<feature type="compositionally biased region" description="Low complexity" evidence="6">
    <location>
        <begin position="464"/>
        <end position="479"/>
    </location>
</feature>